<dbReference type="EMBL" id="JAVFKD010000016">
    <property type="protein sequence ID" value="KAK5987987.1"/>
    <property type="molecule type" value="Genomic_DNA"/>
</dbReference>
<dbReference type="Proteomes" id="UP001338125">
    <property type="component" value="Unassembled WGS sequence"/>
</dbReference>
<name>A0ABR0S746_9HYPO</name>
<protein>
    <recommendedName>
        <fullName evidence="1">Aminoglycoside phosphotransferase domain-containing protein</fullName>
    </recommendedName>
</protein>
<evidence type="ECO:0000259" key="1">
    <source>
        <dbReference type="Pfam" id="PF01636"/>
    </source>
</evidence>
<organism evidence="2 3">
    <name type="scientific">Cladobotryum mycophilum</name>
    <dbReference type="NCBI Taxonomy" id="491253"/>
    <lineage>
        <taxon>Eukaryota</taxon>
        <taxon>Fungi</taxon>
        <taxon>Dikarya</taxon>
        <taxon>Ascomycota</taxon>
        <taxon>Pezizomycotina</taxon>
        <taxon>Sordariomycetes</taxon>
        <taxon>Hypocreomycetidae</taxon>
        <taxon>Hypocreales</taxon>
        <taxon>Hypocreaceae</taxon>
        <taxon>Cladobotryum</taxon>
    </lineage>
</organism>
<feature type="domain" description="Aminoglycoside phosphotransferase" evidence="1">
    <location>
        <begin position="28"/>
        <end position="231"/>
    </location>
</feature>
<gene>
    <name evidence="2" type="ORF">PT974_12123</name>
</gene>
<keyword evidence="3" id="KW-1185">Reference proteome</keyword>
<dbReference type="InterPro" id="IPR002575">
    <property type="entry name" value="Aminoglycoside_PTrfase"/>
</dbReference>
<dbReference type="InterPro" id="IPR051678">
    <property type="entry name" value="AGP_Transferase"/>
</dbReference>
<dbReference type="Pfam" id="PF01636">
    <property type="entry name" value="APH"/>
    <property type="match status" value="1"/>
</dbReference>
<dbReference type="PANTHER" id="PTHR21310">
    <property type="entry name" value="AMINOGLYCOSIDE PHOSPHOTRANSFERASE-RELATED-RELATED"/>
    <property type="match status" value="1"/>
</dbReference>
<evidence type="ECO:0000313" key="3">
    <source>
        <dbReference type="Proteomes" id="UP001338125"/>
    </source>
</evidence>
<comment type="caution">
    <text evidence="2">The sequence shown here is derived from an EMBL/GenBank/DDBJ whole genome shotgun (WGS) entry which is preliminary data.</text>
</comment>
<reference evidence="2 3" key="1">
    <citation type="submission" date="2024-01" db="EMBL/GenBank/DDBJ databases">
        <title>Complete genome of Cladobotryum mycophilum ATHUM6906.</title>
        <authorList>
            <person name="Christinaki A.C."/>
            <person name="Myridakis A.I."/>
            <person name="Kouvelis V.N."/>
        </authorList>
    </citation>
    <scope>NUCLEOTIDE SEQUENCE [LARGE SCALE GENOMIC DNA]</scope>
    <source>
        <strain evidence="2 3">ATHUM6906</strain>
    </source>
</reference>
<dbReference type="SUPFAM" id="SSF56112">
    <property type="entry name" value="Protein kinase-like (PK-like)"/>
    <property type="match status" value="1"/>
</dbReference>
<proteinExistence type="predicted"/>
<evidence type="ECO:0000313" key="2">
    <source>
        <dbReference type="EMBL" id="KAK5987987.1"/>
    </source>
</evidence>
<dbReference type="Gene3D" id="3.90.1200.10">
    <property type="match status" value="1"/>
</dbReference>
<accession>A0ABR0S746</accession>
<sequence>MIPRFFSCSVPECGRPNVRGLVAAIAVTATLKFLETTAVPAPRAFAYGVCGNGMDHDVGVSFLRMEELPGRPWVGQGVSGGNATKQENTKIWNGLADIMAELEKHPFPKAGSLCCQSSKIEVSAMASDRFIVPDLEGPFDTAVAYHSAYAEQYLSLIADGQLYIEYPVDAYLVYRFLKDNAAQLVEQGAKGQAPGQFFLKHADDKGDHLLVDENLNITGIIDWQMARIVPRREAFGPSLVTAEMNALCGGRVSLSDDDTVLADALKTRGVDGGATDEKARRFFWGLALEPKWEYALPLADARLEVFGVGQEWMVWREVALREYEADERLQALVRDYSRREQE</sequence>
<dbReference type="PANTHER" id="PTHR21310:SF15">
    <property type="entry name" value="AMINOGLYCOSIDE PHOSPHOTRANSFERASE DOMAIN-CONTAINING PROTEIN"/>
    <property type="match status" value="1"/>
</dbReference>
<dbReference type="InterPro" id="IPR011009">
    <property type="entry name" value="Kinase-like_dom_sf"/>
</dbReference>